<evidence type="ECO:0000259" key="4">
    <source>
        <dbReference type="Pfam" id="PF19290"/>
    </source>
</evidence>
<dbReference type="RefSeq" id="WP_245963008.1">
    <property type="nucleotide sequence ID" value="NZ_RKRE01000001.1"/>
</dbReference>
<dbReference type="InterPro" id="IPR002510">
    <property type="entry name" value="Metalloprtase-TldD/E_N"/>
</dbReference>
<dbReference type="InterPro" id="IPR045569">
    <property type="entry name" value="Metalloprtase-TldD/E_C"/>
</dbReference>
<dbReference type="Gene3D" id="3.30.2290.10">
    <property type="entry name" value="PmbA/TldD superfamily"/>
    <property type="match status" value="1"/>
</dbReference>
<sequence length="447" mass="46631">MPEELLKVAEAAVAAAMRRGASAAEAYVSAGRELTVEVRHGQIETLKQAEEKGIGVRVLRGEQVGFAFGTELSREAVANVVERALTAALYTGADAHQRLPEPGGPYPEQDLYDAAIDGATLEEKIGLARRMEGAALAFDGRVKVIESSTYQEGGGTVAIVNSRGIAAAYRDAACGLYISLAAEQDGQSETGYALWFGRRFGELNPEGLGREAAARAVRLLGAKAATTCSVPVVFDPYVAADIIGLLGPALTAEAVQRGRSLFAGKVGQQVAATGVSLVDDGTYPGGLRTAPCDGEGVPTRRTVLVQGGVLQGYLYDSYTAAKEGRASTGNAVRGSFRSMPAVGTTNFYLEPGTSSPEELIAGVQDGLYVMEVMGMHTANPISGDFSVGAAGMWIKDGAFAYPVRGVVIAGNMLELLRQVDGVGADLRFFGGRGAPTFRVAALRISGK</sequence>
<dbReference type="GO" id="GO:0008237">
    <property type="term" value="F:metallopeptidase activity"/>
    <property type="evidence" value="ECO:0007669"/>
    <property type="project" value="InterPro"/>
</dbReference>
<reference evidence="5 6" key="1">
    <citation type="submission" date="2018-11" db="EMBL/GenBank/DDBJ databases">
        <title>Genomic Encyclopedia of Type Strains, Phase IV (KMG-IV): sequencing the most valuable type-strain genomes for metagenomic binning, comparative biology and taxonomic classification.</title>
        <authorList>
            <person name="Goeker M."/>
        </authorList>
    </citation>
    <scope>NUCLEOTIDE SEQUENCE [LARGE SCALE GENOMIC DNA]</scope>
    <source>
        <strain evidence="5 6">DSM 102936</strain>
    </source>
</reference>
<feature type="domain" description="Metalloprotease TldD/E N-terminal" evidence="2">
    <location>
        <begin position="24"/>
        <end position="88"/>
    </location>
</feature>
<gene>
    <name evidence="5" type="ORF">EDD75_0038</name>
</gene>
<proteinExistence type="inferred from homology"/>
<evidence type="ECO:0000313" key="6">
    <source>
        <dbReference type="Proteomes" id="UP000282654"/>
    </source>
</evidence>
<dbReference type="GO" id="GO:0006508">
    <property type="term" value="P:proteolysis"/>
    <property type="evidence" value="ECO:0007669"/>
    <property type="project" value="InterPro"/>
</dbReference>
<evidence type="ECO:0000259" key="3">
    <source>
        <dbReference type="Pfam" id="PF19289"/>
    </source>
</evidence>
<evidence type="ECO:0000313" key="5">
    <source>
        <dbReference type="EMBL" id="RPF49234.1"/>
    </source>
</evidence>
<dbReference type="GO" id="GO:0005829">
    <property type="term" value="C:cytosol"/>
    <property type="evidence" value="ECO:0007669"/>
    <property type="project" value="TreeGrafter"/>
</dbReference>
<feature type="domain" description="Metalloprotease TldD/E central" evidence="4">
    <location>
        <begin position="118"/>
        <end position="220"/>
    </location>
</feature>
<evidence type="ECO:0000259" key="2">
    <source>
        <dbReference type="Pfam" id="PF01523"/>
    </source>
</evidence>
<evidence type="ECO:0000256" key="1">
    <source>
        <dbReference type="ARBA" id="ARBA00005836"/>
    </source>
</evidence>
<dbReference type="SUPFAM" id="SSF111283">
    <property type="entry name" value="Putative modulator of DNA gyrase, PmbA/TldD"/>
    <property type="match status" value="1"/>
</dbReference>
<dbReference type="Pfam" id="PF19289">
    <property type="entry name" value="PmbA_TldD_3rd"/>
    <property type="match status" value="1"/>
</dbReference>
<dbReference type="Pfam" id="PF19290">
    <property type="entry name" value="PmbA_TldD_2nd"/>
    <property type="match status" value="1"/>
</dbReference>
<organism evidence="5 6">
    <name type="scientific">Thermodesulfitimonas autotrophica</name>
    <dbReference type="NCBI Taxonomy" id="1894989"/>
    <lineage>
        <taxon>Bacteria</taxon>
        <taxon>Bacillati</taxon>
        <taxon>Bacillota</taxon>
        <taxon>Clostridia</taxon>
        <taxon>Thermoanaerobacterales</taxon>
        <taxon>Thermoanaerobacteraceae</taxon>
        <taxon>Thermodesulfitimonas</taxon>
    </lineage>
</organism>
<dbReference type="InterPro" id="IPR047657">
    <property type="entry name" value="PmbA"/>
</dbReference>
<dbReference type="PANTHER" id="PTHR43421">
    <property type="entry name" value="METALLOPROTEASE PMBA"/>
    <property type="match status" value="1"/>
</dbReference>
<dbReference type="EMBL" id="RKRE01000001">
    <property type="protein sequence ID" value="RPF49234.1"/>
    <property type="molecule type" value="Genomic_DNA"/>
</dbReference>
<protein>
    <submittedName>
        <fullName evidence="5">PmbA protein</fullName>
    </submittedName>
</protein>
<keyword evidence="6" id="KW-1185">Reference proteome</keyword>
<comment type="caution">
    <text evidence="5">The sequence shown here is derived from an EMBL/GenBank/DDBJ whole genome shotgun (WGS) entry which is preliminary data.</text>
</comment>
<dbReference type="Proteomes" id="UP000282654">
    <property type="component" value="Unassembled WGS sequence"/>
</dbReference>
<feature type="domain" description="Metalloprotease TldD/E C-terminal" evidence="3">
    <location>
        <begin position="228"/>
        <end position="446"/>
    </location>
</feature>
<dbReference type="InterPro" id="IPR036059">
    <property type="entry name" value="TldD/PmbA_sf"/>
</dbReference>
<dbReference type="InterPro" id="IPR045570">
    <property type="entry name" value="Metalloprtase-TldD/E_cen_dom"/>
</dbReference>
<dbReference type="AlphaFoldDB" id="A0A3N5AW89"/>
<dbReference type="PANTHER" id="PTHR43421:SF1">
    <property type="entry name" value="METALLOPROTEASE PMBA"/>
    <property type="match status" value="1"/>
</dbReference>
<comment type="similarity">
    <text evidence="1">Belongs to the peptidase U62 family.</text>
</comment>
<accession>A0A3N5AW89</accession>
<name>A0A3N5AW89_9THEO</name>
<dbReference type="InterPro" id="IPR035068">
    <property type="entry name" value="TldD/PmbA_N"/>
</dbReference>
<dbReference type="Pfam" id="PF01523">
    <property type="entry name" value="PmbA_TldD_1st"/>
    <property type="match status" value="1"/>
</dbReference>